<organism evidence="2 3">
    <name type="scientific">Teratosphaeria destructans</name>
    <dbReference type="NCBI Taxonomy" id="418781"/>
    <lineage>
        <taxon>Eukaryota</taxon>
        <taxon>Fungi</taxon>
        <taxon>Dikarya</taxon>
        <taxon>Ascomycota</taxon>
        <taxon>Pezizomycotina</taxon>
        <taxon>Dothideomycetes</taxon>
        <taxon>Dothideomycetidae</taxon>
        <taxon>Mycosphaerellales</taxon>
        <taxon>Teratosphaeriaceae</taxon>
        <taxon>Teratosphaeria</taxon>
    </lineage>
</organism>
<evidence type="ECO:0000313" key="3">
    <source>
        <dbReference type="Proteomes" id="UP001138500"/>
    </source>
</evidence>
<proteinExistence type="predicted"/>
<name>A0A9W7SNG7_9PEZI</name>
<comment type="caution">
    <text evidence="2">The sequence shown here is derived from an EMBL/GenBank/DDBJ whole genome shotgun (WGS) entry which is preliminary data.</text>
</comment>
<feature type="compositionally biased region" description="Low complexity" evidence="1">
    <location>
        <begin position="133"/>
        <end position="145"/>
    </location>
</feature>
<accession>A0A9W7SNG7</accession>
<sequence>MVSAASGISSSLSSRRPSVEGLDATAEFLRMRSSPLDELTERISRVAASRQRSVGRSFERPPVTRHRISLLSGDLFRQDTTVVPAAPHSAVAVELSRPSTATVVVNVAPAESTAEDAVPHRSMPAGSPPREITPSSPSTPLDSSTGADARSPLAQKSPSKAVEPSSSAVKRKPLPTESMTPRMPIYDDSKPPGTQPRTPADIPPPARPRPQHADGLAARNPAPVTSPTTAVNPMTMALQVTTAMGTPPSIPERHVHRPAHQGATPRPRRPRAAHASVTSQEENDLDGQMGRHPELEGDRRTWVSRREEGSLESTPPREGRFEQYLS</sequence>
<reference evidence="2 3" key="2">
    <citation type="journal article" date="2021" name="Curr. Genet.">
        <title>Genetic response to nitrogen starvation in the aggressive Eucalyptus foliar pathogen Teratosphaeria destructans.</title>
        <authorList>
            <person name="Havenga M."/>
            <person name="Wingfield B.D."/>
            <person name="Wingfield M.J."/>
            <person name="Dreyer L.L."/>
            <person name="Roets F."/>
            <person name="Aylward J."/>
        </authorList>
    </citation>
    <scope>NUCLEOTIDE SEQUENCE [LARGE SCALE GENOMIC DNA]</scope>
    <source>
        <strain evidence="2">CMW44962</strain>
    </source>
</reference>
<protein>
    <submittedName>
        <fullName evidence="2">Uncharacterized protein</fullName>
    </submittedName>
</protein>
<dbReference type="Proteomes" id="UP001138500">
    <property type="component" value="Unassembled WGS sequence"/>
</dbReference>
<feature type="compositionally biased region" description="Basic and acidic residues" evidence="1">
    <location>
        <begin position="289"/>
        <end position="326"/>
    </location>
</feature>
<gene>
    <name evidence="2" type="ORF">Tdes44962_MAKER00638</name>
</gene>
<dbReference type="EMBL" id="RIBY02002089">
    <property type="protein sequence ID" value="KAH9825708.1"/>
    <property type="molecule type" value="Genomic_DNA"/>
</dbReference>
<feature type="region of interest" description="Disordered" evidence="1">
    <location>
        <begin position="111"/>
        <end position="326"/>
    </location>
</feature>
<feature type="compositionally biased region" description="Polar residues" evidence="1">
    <location>
        <begin position="154"/>
        <end position="168"/>
    </location>
</feature>
<reference evidence="2 3" key="1">
    <citation type="journal article" date="2018" name="IMA Fungus">
        <title>IMA Genome-F 10: Nine draft genome sequences of Claviceps purpurea s.lat., including C. arundinis, C. humidiphila, and C. cf. spartinae, pseudomolecules for the pitch canker pathogen Fusarium circinatum, draft genome of Davidsoniella eucalypti, Grosmannia galeiformis, Quambalaria eucalypti, and Teratosphaeria destructans.</title>
        <authorList>
            <person name="Wingfield B.D."/>
            <person name="Liu M."/>
            <person name="Nguyen H.D."/>
            <person name="Lane F.A."/>
            <person name="Morgan S.W."/>
            <person name="De Vos L."/>
            <person name="Wilken P.M."/>
            <person name="Duong T.A."/>
            <person name="Aylward J."/>
            <person name="Coetzee M.P."/>
            <person name="Dadej K."/>
            <person name="De Beer Z.W."/>
            <person name="Findlay W."/>
            <person name="Havenga M."/>
            <person name="Kolarik M."/>
            <person name="Menzies J.G."/>
            <person name="Naidoo K."/>
            <person name="Pochopski O."/>
            <person name="Shoukouhi P."/>
            <person name="Santana Q.C."/>
            <person name="Seifert K.A."/>
            <person name="Soal N."/>
            <person name="Steenkamp E.T."/>
            <person name="Tatham C.T."/>
            <person name="van der Nest M.A."/>
            <person name="Wingfield M.J."/>
        </authorList>
    </citation>
    <scope>NUCLEOTIDE SEQUENCE [LARGE SCALE GENOMIC DNA]</scope>
    <source>
        <strain evidence="2">CMW44962</strain>
    </source>
</reference>
<keyword evidence="3" id="KW-1185">Reference proteome</keyword>
<evidence type="ECO:0000256" key="1">
    <source>
        <dbReference type="SAM" id="MobiDB-lite"/>
    </source>
</evidence>
<dbReference type="AlphaFoldDB" id="A0A9W7SNG7"/>
<evidence type="ECO:0000313" key="2">
    <source>
        <dbReference type="EMBL" id="KAH9825708.1"/>
    </source>
</evidence>
<feature type="compositionally biased region" description="Polar residues" evidence="1">
    <location>
        <begin position="223"/>
        <end position="244"/>
    </location>
</feature>
<dbReference type="OrthoDB" id="3437607at2759"/>